<dbReference type="GO" id="GO:0006281">
    <property type="term" value="P:DNA repair"/>
    <property type="evidence" value="ECO:0007669"/>
    <property type="project" value="UniProtKB-KW"/>
</dbReference>
<dbReference type="EC" id="2.7.7.7" evidence="1"/>
<evidence type="ECO:0000256" key="6">
    <source>
        <dbReference type="ARBA" id="ARBA00022763"/>
    </source>
</evidence>
<dbReference type="EMBL" id="KN823248">
    <property type="protein sequence ID" value="KIO18960.1"/>
    <property type="molecule type" value="Genomic_DNA"/>
</dbReference>
<evidence type="ECO:0000313" key="15">
    <source>
        <dbReference type="EMBL" id="KIO18960.1"/>
    </source>
</evidence>
<keyword evidence="3" id="KW-0548">Nucleotidyltransferase</keyword>
<feature type="domain" description="UBZ4-type" evidence="14">
    <location>
        <begin position="345"/>
        <end position="370"/>
    </location>
</feature>
<dbReference type="HOGENOM" id="CLU_647573_0_0_1"/>
<dbReference type="GO" id="GO:0006260">
    <property type="term" value="P:DNA replication"/>
    <property type="evidence" value="ECO:0007669"/>
    <property type="project" value="UniProtKB-KW"/>
</dbReference>
<dbReference type="InterPro" id="IPR006642">
    <property type="entry name" value="Rad18_UBZ4"/>
</dbReference>
<keyword evidence="5" id="KW-0479">Metal-binding</keyword>
<dbReference type="STRING" id="1051891.A0A0C3PVI1"/>
<keyword evidence="6" id="KW-0227">DNA damage</keyword>
<evidence type="ECO:0000313" key="16">
    <source>
        <dbReference type="Proteomes" id="UP000054248"/>
    </source>
</evidence>
<dbReference type="SUPFAM" id="SSF100879">
    <property type="entry name" value="Lesion bypass DNA polymerase (Y-family), little finger domain"/>
    <property type="match status" value="1"/>
</dbReference>
<evidence type="ECO:0000259" key="14">
    <source>
        <dbReference type="SMART" id="SM00734"/>
    </source>
</evidence>
<evidence type="ECO:0000256" key="12">
    <source>
        <dbReference type="ARBA" id="ARBA00049244"/>
    </source>
</evidence>
<keyword evidence="7" id="KW-0863">Zinc-finger</keyword>
<dbReference type="GO" id="GO:0042276">
    <property type="term" value="P:error-prone translesion synthesis"/>
    <property type="evidence" value="ECO:0007669"/>
    <property type="project" value="TreeGrafter"/>
</dbReference>
<evidence type="ECO:0000256" key="4">
    <source>
        <dbReference type="ARBA" id="ARBA00022705"/>
    </source>
</evidence>
<dbReference type="SMART" id="SM00734">
    <property type="entry name" value="ZnF_Rad18"/>
    <property type="match status" value="1"/>
</dbReference>
<dbReference type="PANTHER" id="PTHR11076:SF33">
    <property type="entry name" value="DNA POLYMERASE KAPPA"/>
    <property type="match status" value="1"/>
</dbReference>
<evidence type="ECO:0000256" key="7">
    <source>
        <dbReference type="ARBA" id="ARBA00022771"/>
    </source>
</evidence>
<dbReference type="AlphaFoldDB" id="A0A0C3PVI1"/>
<dbReference type="GO" id="GO:0008270">
    <property type="term" value="F:zinc ion binding"/>
    <property type="evidence" value="ECO:0007669"/>
    <property type="project" value="UniProtKB-KW"/>
</dbReference>
<accession>A0A0C3PVI1</accession>
<name>A0A0C3PVI1_9AGAM</name>
<evidence type="ECO:0000256" key="2">
    <source>
        <dbReference type="ARBA" id="ARBA00022679"/>
    </source>
</evidence>
<dbReference type="Pfam" id="PF11799">
    <property type="entry name" value="IMS_C"/>
    <property type="match status" value="1"/>
</dbReference>
<keyword evidence="10" id="KW-0239">DNA-directed DNA polymerase</keyword>
<feature type="region of interest" description="Disordered" evidence="13">
    <location>
        <begin position="378"/>
        <end position="424"/>
    </location>
</feature>
<dbReference type="InterPro" id="IPR036775">
    <property type="entry name" value="DNA_pol_Y-fam_lit_finger_sf"/>
</dbReference>
<proteinExistence type="predicted"/>
<evidence type="ECO:0000256" key="5">
    <source>
        <dbReference type="ARBA" id="ARBA00022723"/>
    </source>
</evidence>
<dbReference type="InterPro" id="IPR050116">
    <property type="entry name" value="DNA_polymerase-Y"/>
</dbReference>
<feature type="compositionally biased region" description="Acidic residues" evidence="13">
    <location>
        <begin position="222"/>
        <end position="231"/>
    </location>
</feature>
<keyword evidence="16" id="KW-1185">Reference proteome</keyword>
<dbReference type="GO" id="GO:0005634">
    <property type="term" value="C:nucleus"/>
    <property type="evidence" value="ECO:0007669"/>
    <property type="project" value="TreeGrafter"/>
</dbReference>
<evidence type="ECO:0000256" key="9">
    <source>
        <dbReference type="ARBA" id="ARBA00022842"/>
    </source>
</evidence>
<dbReference type="OrthoDB" id="1747274at2759"/>
<comment type="catalytic activity">
    <reaction evidence="12">
        <text>DNA(n) + a 2'-deoxyribonucleoside 5'-triphosphate = DNA(n+1) + diphosphate</text>
        <dbReference type="Rhea" id="RHEA:22508"/>
        <dbReference type="Rhea" id="RHEA-COMP:17339"/>
        <dbReference type="Rhea" id="RHEA-COMP:17340"/>
        <dbReference type="ChEBI" id="CHEBI:33019"/>
        <dbReference type="ChEBI" id="CHEBI:61560"/>
        <dbReference type="ChEBI" id="CHEBI:173112"/>
        <dbReference type="EC" id="2.7.7.7"/>
    </reaction>
</comment>
<evidence type="ECO:0000256" key="1">
    <source>
        <dbReference type="ARBA" id="ARBA00012417"/>
    </source>
</evidence>
<keyword evidence="11" id="KW-0234">DNA repair</keyword>
<feature type="compositionally biased region" description="Polar residues" evidence="13">
    <location>
        <begin position="327"/>
        <end position="337"/>
    </location>
</feature>
<organism evidence="15 16">
    <name type="scientific">Tulasnella calospora MUT 4182</name>
    <dbReference type="NCBI Taxonomy" id="1051891"/>
    <lineage>
        <taxon>Eukaryota</taxon>
        <taxon>Fungi</taxon>
        <taxon>Dikarya</taxon>
        <taxon>Basidiomycota</taxon>
        <taxon>Agaricomycotina</taxon>
        <taxon>Agaricomycetes</taxon>
        <taxon>Cantharellales</taxon>
        <taxon>Tulasnellaceae</taxon>
        <taxon>Tulasnella</taxon>
    </lineage>
</organism>
<dbReference type="Gene3D" id="3.30.160.60">
    <property type="entry name" value="Classic Zinc Finger"/>
    <property type="match status" value="1"/>
</dbReference>
<feature type="compositionally biased region" description="Polar residues" evidence="13">
    <location>
        <begin position="150"/>
        <end position="160"/>
    </location>
</feature>
<dbReference type="Gene3D" id="3.30.1490.100">
    <property type="entry name" value="DNA polymerase, Y-family, little finger domain"/>
    <property type="match status" value="1"/>
</dbReference>
<evidence type="ECO:0000256" key="11">
    <source>
        <dbReference type="ARBA" id="ARBA00023204"/>
    </source>
</evidence>
<reference evidence="16" key="2">
    <citation type="submission" date="2015-01" db="EMBL/GenBank/DDBJ databases">
        <title>Evolutionary Origins and Diversification of the Mycorrhizal Mutualists.</title>
        <authorList>
            <consortium name="DOE Joint Genome Institute"/>
            <consortium name="Mycorrhizal Genomics Consortium"/>
            <person name="Kohler A."/>
            <person name="Kuo A."/>
            <person name="Nagy L.G."/>
            <person name="Floudas D."/>
            <person name="Copeland A."/>
            <person name="Barry K.W."/>
            <person name="Cichocki N."/>
            <person name="Veneault-Fourrey C."/>
            <person name="LaButti K."/>
            <person name="Lindquist E.A."/>
            <person name="Lipzen A."/>
            <person name="Lundell T."/>
            <person name="Morin E."/>
            <person name="Murat C."/>
            <person name="Riley R."/>
            <person name="Ohm R."/>
            <person name="Sun H."/>
            <person name="Tunlid A."/>
            <person name="Henrissat B."/>
            <person name="Grigoriev I.V."/>
            <person name="Hibbett D.S."/>
            <person name="Martin F."/>
        </authorList>
    </citation>
    <scope>NUCLEOTIDE SEQUENCE [LARGE SCALE GENOMIC DNA]</scope>
    <source>
        <strain evidence="16">MUT 4182</strain>
    </source>
</reference>
<evidence type="ECO:0000256" key="13">
    <source>
        <dbReference type="SAM" id="MobiDB-lite"/>
    </source>
</evidence>
<protein>
    <recommendedName>
        <fullName evidence="1">DNA-directed DNA polymerase</fullName>
        <ecNumber evidence="1">2.7.7.7</ecNumber>
    </recommendedName>
</protein>
<dbReference type="FunFam" id="3.30.1490.100:FF:000004">
    <property type="entry name" value="DNA polymerase IV"/>
    <property type="match status" value="1"/>
</dbReference>
<evidence type="ECO:0000256" key="8">
    <source>
        <dbReference type="ARBA" id="ARBA00022833"/>
    </source>
</evidence>
<keyword evidence="4" id="KW-0235">DNA replication</keyword>
<feature type="region of interest" description="Disordered" evidence="13">
    <location>
        <begin position="146"/>
        <end position="165"/>
    </location>
</feature>
<evidence type="ECO:0000256" key="10">
    <source>
        <dbReference type="ARBA" id="ARBA00022932"/>
    </source>
</evidence>
<dbReference type="PANTHER" id="PTHR11076">
    <property type="entry name" value="DNA REPAIR POLYMERASE UMUC / TRANSFERASE FAMILY MEMBER"/>
    <property type="match status" value="1"/>
</dbReference>
<keyword evidence="9" id="KW-0460">Magnesium</keyword>
<feature type="compositionally biased region" description="Basic and acidic residues" evidence="13">
    <location>
        <begin position="272"/>
        <end position="281"/>
    </location>
</feature>
<gene>
    <name evidence="15" type="ORF">M407DRAFT_31364</name>
</gene>
<sequence length="424" mass="45933">MDHWLGLHGLLQAYLGIASNDVHPGRREERKSVGSETTFHATSNVEELFKKLEKCAESLAEDLQEKSFAGRTVTLKYKLDTFKLFTRAKSCGRYVSTKEDLLAIGKELFLKENASAKQPLKLRLIGLQVSKLKDLRVDEEKGIMKFFSKSPGSKTPTSDASAKKRRKLDDDAYIVISSDNSGDEAEEEVDAAFLESPGPHRTGSSPPPRVPKPKKDNFFDSSDSEVDDDDGLQTRGAGPSRVAIHIQPPSSSPEDMLNAGNEIMELDDDERGAEGRVEKPKPASRLAVPKTGTGEAAKRDERGMGNKVTLSEALSISPEPRKGGISPKSSPNLTAKPTTPIKPQSVVCPICNRSLETDNAGLNSHIDFCLSRGIIKQASAEGDKAPVTPKRKVGSEGNVKSAPLKGKGPKSGGLKRPNPFAPRR</sequence>
<keyword evidence="2" id="KW-0808">Transferase</keyword>
<dbReference type="Proteomes" id="UP000054248">
    <property type="component" value="Unassembled WGS sequence"/>
</dbReference>
<dbReference type="GO" id="GO:0003684">
    <property type="term" value="F:damaged DNA binding"/>
    <property type="evidence" value="ECO:0007669"/>
    <property type="project" value="InterPro"/>
</dbReference>
<feature type="region of interest" description="Disordered" evidence="13">
    <location>
        <begin position="194"/>
        <end position="342"/>
    </location>
</feature>
<dbReference type="GO" id="GO:0003887">
    <property type="term" value="F:DNA-directed DNA polymerase activity"/>
    <property type="evidence" value="ECO:0007669"/>
    <property type="project" value="UniProtKB-KW"/>
</dbReference>
<evidence type="ECO:0000256" key="3">
    <source>
        <dbReference type="ARBA" id="ARBA00022695"/>
    </source>
</evidence>
<dbReference type="InterPro" id="IPR017961">
    <property type="entry name" value="DNA_pol_Y-fam_little_finger"/>
</dbReference>
<keyword evidence="8" id="KW-0862">Zinc</keyword>
<reference evidence="15 16" key="1">
    <citation type="submission" date="2014-04" db="EMBL/GenBank/DDBJ databases">
        <authorList>
            <consortium name="DOE Joint Genome Institute"/>
            <person name="Kuo A."/>
            <person name="Girlanda M."/>
            <person name="Perotto S."/>
            <person name="Kohler A."/>
            <person name="Nagy L.G."/>
            <person name="Floudas D."/>
            <person name="Copeland A."/>
            <person name="Barry K.W."/>
            <person name="Cichocki N."/>
            <person name="Veneault-Fourrey C."/>
            <person name="LaButti K."/>
            <person name="Lindquist E.A."/>
            <person name="Lipzen A."/>
            <person name="Lundell T."/>
            <person name="Morin E."/>
            <person name="Murat C."/>
            <person name="Sun H."/>
            <person name="Tunlid A."/>
            <person name="Henrissat B."/>
            <person name="Grigoriev I.V."/>
            <person name="Hibbett D.S."/>
            <person name="Martin F."/>
            <person name="Nordberg H.P."/>
            <person name="Cantor M.N."/>
            <person name="Hua S.X."/>
        </authorList>
    </citation>
    <scope>NUCLEOTIDE SEQUENCE [LARGE SCALE GENOMIC DNA]</scope>
    <source>
        <strain evidence="15 16">MUT 4182</strain>
    </source>
</reference>